<comment type="similarity">
    <text evidence="2">Belongs to the type IA topoisomerase family.</text>
</comment>
<evidence type="ECO:0000256" key="6">
    <source>
        <dbReference type="ARBA" id="ARBA00023235"/>
    </source>
</evidence>
<dbReference type="Gene3D" id="2.70.20.10">
    <property type="entry name" value="Topoisomerase I, domain 3"/>
    <property type="match status" value="1"/>
</dbReference>
<dbReference type="Pfam" id="PF01131">
    <property type="entry name" value="Topoisom_bac"/>
    <property type="match status" value="1"/>
</dbReference>
<dbReference type="KEGG" id="aare:D3093_33780"/>
<evidence type="ECO:0000256" key="8">
    <source>
        <dbReference type="ARBA" id="ARBA00031985"/>
    </source>
</evidence>
<feature type="compositionally biased region" description="Low complexity" evidence="11">
    <location>
        <begin position="769"/>
        <end position="778"/>
    </location>
</feature>
<dbReference type="GO" id="GO:0043597">
    <property type="term" value="C:cytoplasmic replication fork"/>
    <property type="evidence" value="ECO:0007669"/>
    <property type="project" value="TreeGrafter"/>
</dbReference>
<dbReference type="Proteomes" id="UP000298595">
    <property type="component" value="Plasmid p5"/>
</dbReference>
<evidence type="ECO:0000256" key="10">
    <source>
        <dbReference type="ARBA" id="ARBA00032877"/>
    </source>
</evidence>
<sequence>MERASCSPSTRRPEAGTRRSAATTPEAPVPSTANGATPAPSTSISSACAGMPPRTPLVAEEGPVMAAPQFDVGILAEKKIQAEQYAAALGGGAMRDGYIEVARSPLGRAVIIWGWGHVDRLEEPRDEGEEFRDWRSKVWPHINARPRVLPSDDPKCKRQIAAAKKLLPQCAMVIGASDPDREGETIWRHFLELTGARPRAVKRMICAESNPGPQRAAFIALKDPDQYYGRFVAGRARSVIDLWEGTNHTVACSVFLRPGDLGKGYWPMGRVKGAVLGILHRRHVEIRDFREVAYFEILAEVRVRAGTVTLRHAPSAEERLTDRAAALALAEAARGIAEPLAVEQKPVETPPPKLFSKTSFLTKAGARWGWSGDKSAEILQGLYQDKGLITYPRSELTVVASSDVEKAPRIMEQLRVLGEPFRSAIDRLDGRLTVRRSVVNDRQVAEASHTAIIPTDVPADGLRLTEDEAKAYRLIAQRYVAAFMPSAQGLRTTVSMVPRSGPCRDRLFRAAGTVETESGWRVLFGAEDGEADEEGGETDRLTPVADGETGTVSAARLEDKRTRPPVPYTETSILEAMLEVHRLVPPDKEHLREILKSSKGVGTPATRETVIKELIASQLVERGRARGKGTPPIDLSGQGIMLVEALLPIVPELVQPETTALLEMDLDRIERARDSRGADRLAEQVLEDARERILRQFEAIRANGRPPELSGSRPAAPGQRTFVAAIAERLGLALPPERLAAMSAGEASAFIDEHKARFEECAGRGGNGRSRSSRSTGPARGGQRRDEPSGGRRRSSGTRRP</sequence>
<evidence type="ECO:0000256" key="4">
    <source>
        <dbReference type="ARBA" id="ARBA00023029"/>
    </source>
</evidence>
<dbReference type="InterPro" id="IPR000380">
    <property type="entry name" value="Topo_IA"/>
</dbReference>
<dbReference type="InterPro" id="IPR023406">
    <property type="entry name" value="Topo_IA_AS"/>
</dbReference>
<dbReference type="AlphaFoldDB" id="A0A4D8PQH1"/>
<reference evidence="13 14" key="1">
    <citation type="submission" date="2018-09" db="EMBL/GenBank/DDBJ databases">
        <title>Whole genome based analysis of evolution and adaptive divergence in Indian and Brazilian strains of Azospirillum brasilense.</title>
        <authorList>
            <person name="Singh C."/>
            <person name="Tripathi A.K."/>
        </authorList>
    </citation>
    <scope>NUCLEOTIDE SEQUENCE [LARGE SCALE GENOMIC DNA]</scope>
    <source>
        <strain evidence="13 14">MTCC4035</strain>
        <plasmid evidence="13 14">p5</plasmid>
    </source>
</reference>
<dbReference type="Gene3D" id="1.10.290.10">
    <property type="entry name" value="Topoisomerase I, domain 4"/>
    <property type="match status" value="1"/>
</dbReference>
<feature type="compositionally biased region" description="Low complexity" evidence="11">
    <location>
        <begin position="36"/>
        <end position="49"/>
    </location>
</feature>
<keyword evidence="5" id="KW-0238">DNA-binding</keyword>
<evidence type="ECO:0000313" key="14">
    <source>
        <dbReference type="Proteomes" id="UP000298595"/>
    </source>
</evidence>
<feature type="domain" description="Topo IA-type catalytic" evidence="12">
    <location>
        <begin position="227"/>
        <end position="694"/>
    </location>
</feature>
<name>A0A4D8PQH1_9PROT</name>
<dbReference type="InterPro" id="IPR003601">
    <property type="entry name" value="Topo_IA_2"/>
</dbReference>
<dbReference type="GO" id="GO:0006281">
    <property type="term" value="P:DNA repair"/>
    <property type="evidence" value="ECO:0007669"/>
    <property type="project" value="TreeGrafter"/>
</dbReference>
<organism evidence="13 14">
    <name type="scientific">Azospirillum argentinense</name>
    <dbReference type="NCBI Taxonomy" id="2970906"/>
    <lineage>
        <taxon>Bacteria</taxon>
        <taxon>Pseudomonadati</taxon>
        <taxon>Pseudomonadota</taxon>
        <taxon>Alphaproteobacteria</taxon>
        <taxon>Rhodospirillales</taxon>
        <taxon>Azospirillaceae</taxon>
        <taxon>Azospirillum</taxon>
    </lineage>
</organism>
<dbReference type="InterPro" id="IPR003602">
    <property type="entry name" value="Topo_IA_DNA-bd_dom"/>
</dbReference>
<evidence type="ECO:0000259" key="12">
    <source>
        <dbReference type="PROSITE" id="PS52039"/>
    </source>
</evidence>
<dbReference type="GO" id="GO:0006310">
    <property type="term" value="P:DNA recombination"/>
    <property type="evidence" value="ECO:0007669"/>
    <property type="project" value="TreeGrafter"/>
</dbReference>
<evidence type="ECO:0000256" key="2">
    <source>
        <dbReference type="ARBA" id="ARBA00009446"/>
    </source>
</evidence>
<evidence type="ECO:0000256" key="7">
    <source>
        <dbReference type="ARBA" id="ARBA00030003"/>
    </source>
</evidence>
<feature type="compositionally biased region" description="Basic residues" evidence="11">
    <location>
        <begin position="791"/>
        <end position="801"/>
    </location>
</feature>
<evidence type="ECO:0000313" key="13">
    <source>
        <dbReference type="EMBL" id="QCO00213.1"/>
    </source>
</evidence>
<dbReference type="SUPFAM" id="SSF56712">
    <property type="entry name" value="Prokaryotic type I DNA topoisomerase"/>
    <property type="match status" value="1"/>
</dbReference>
<dbReference type="SMART" id="SM00436">
    <property type="entry name" value="TOP1Bc"/>
    <property type="match status" value="1"/>
</dbReference>
<dbReference type="InterPro" id="IPR013825">
    <property type="entry name" value="Topo_IA_cen_sub2"/>
</dbReference>
<dbReference type="InterPro" id="IPR006171">
    <property type="entry name" value="TOPRIM_dom"/>
</dbReference>
<keyword evidence="6" id="KW-0413">Isomerase</keyword>
<dbReference type="EMBL" id="CP032326">
    <property type="protein sequence ID" value="QCO00213.1"/>
    <property type="molecule type" value="Genomic_DNA"/>
</dbReference>
<dbReference type="GO" id="GO:0003917">
    <property type="term" value="F:DNA topoisomerase type I (single strand cut, ATP-independent) activity"/>
    <property type="evidence" value="ECO:0007669"/>
    <property type="project" value="UniProtKB-EC"/>
</dbReference>
<dbReference type="SMART" id="SM00493">
    <property type="entry name" value="TOPRIM"/>
    <property type="match status" value="1"/>
</dbReference>
<dbReference type="InterPro" id="IPR023405">
    <property type="entry name" value="Topo_IA_core_domain"/>
</dbReference>
<dbReference type="Gene3D" id="1.10.460.10">
    <property type="entry name" value="Topoisomerase I, domain 2"/>
    <property type="match status" value="1"/>
</dbReference>
<geneLocation type="plasmid" evidence="13 14">
    <name>p5</name>
</geneLocation>
<dbReference type="PANTHER" id="PTHR11390:SF21">
    <property type="entry name" value="DNA TOPOISOMERASE 3-ALPHA"/>
    <property type="match status" value="1"/>
</dbReference>
<dbReference type="PRINTS" id="PR00417">
    <property type="entry name" value="PRTPISMRASEI"/>
</dbReference>
<accession>A0A4D8PQH1</accession>
<dbReference type="PROSITE" id="PS52039">
    <property type="entry name" value="TOPO_IA_2"/>
    <property type="match status" value="1"/>
</dbReference>
<dbReference type="PROSITE" id="PS00396">
    <property type="entry name" value="TOPO_IA_1"/>
    <property type="match status" value="1"/>
</dbReference>
<dbReference type="GO" id="GO:0006265">
    <property type="term" value="P:DNA topological change"/>
    <property type="evidence" value="ECO:0007669"/>
    <property type="project" value="InterPro"/>
</dbReference>
<dbReference type="PANTHER" id="PTHR11390">
    <property type="entry name" value="PROKARYOTIC DNA TOPOISOMERASE"/>
    <property type="match status" value="1"/>
</dbReference>
<dbReference type="Gene3D" id="3.40.50.140">
    <property type="match status" value="1"/>
</dbReference>
<feature type="region of interest" description="Disordered" evidence="11">
    <location>
        <begin position="1"/>
        <end position="55"/>
    </location>
</feature>
<dbReference type="GO" id="GO:0003677">
    <property type="term" value="F:DNA binding"/>
    <property type="evidence" value="ECO:0007669"/>
    <property type="project" value="UniProtKB-KW"/>
</dbReference>
<dbReference type="InterPro" id="IPR013824">
    <property type="entry name" value="Topo_IA_cen_sub1"/>
</dbReference>
<gene>
    <name evidence="13" type="ORF">D3093_33780</name>
</gene>
<evidence type="ECO:0000256" key="1">
    <source>
        <dbReference type="ARBA" id="ARBA00000213"/>
    </source>
</evidence>
<keyword evidence="4" id="KW-0799">Topoisomerase</keyword>
<dbReference type="InterPro" id="IPR013497">
    <property type="entry name" value="Topo_IA_cen"/>
</dbReference>
<comment type="catalytic activity">
    <reaction evidence="1">
        <text>ATP-independent breakage of single-stranded DNA, followed by passage and rejoining.</text>
        <dbReference type="EC" id="5.6.2.1"/>
    </reaction>
</comment>
<evidence type="ECO:0000256" key="9">
    <source>
        <dbReference type="ARBA" id="ARBA00032235"/>
    </source>
</evidence>
<dbReference type="InterPro" id="IPR013826">
    <property type="entry name" value="Topo_IA_cen_sub3"/>
</dbReference>
<dbReference type="EC" id="5.6.2.1" evidence="3"/>
<feature type="compositionally biased region" description="Polar residues" evidence="11">
    <location>
        <begin position="1"/>
        <end position="10"/>
    </location>
</feature>
<protein>
    <recommendedName>
        <fullName evidence="3">DNA topoisomerase</fullName>
        <ecNumber evidence="3">5.6.2.1</ecNumber>
    </recommendedName>
    <alternativeName>
        <fullName evidence="10">Omega-protein</fullName>
    </alternativeName>
    <alternativeName>
        <fullName evidence="9">Relaxing enzyme</fullName>
    </alternativeName>
    <alternativeName>
        <fullName evidence="7">Swivelase</fullName>
    </alternativeName>
    <alternativeName>
        <fullName evidence="8">Untwisting enzyme</fullName>
    </alternativeName>
</protein>
<evidence type="ECO:0000256" key="3">
    <source>
        <dbReference type="ARBA" id="ARBA00012891"/>
    </source>
</evidence>
<evidence type="ECO:0000256" key="11">
    <source>
        <dbReference type="SAM" id="MobiDB-lite"/>
    </source>
</evidence>
<dbReference type="SMART" id="SM00437">
    <property type="entry name" value="TOP1Ac"/>
    <property type="match status" value="1"/>
</dbReference>
<feature type="region of interest" description="Disordered" evidence="11">
    <location>
        <begin position="761"/>
        <end position="801"/>
    </location>
</feature>
<evidence type="ECO:0000256" key="5">
    <source>
        <dbReference type="ARBA" id="ARBA00023125"/>
    </source>
</evidence>
<keyword evidence="13" id="KW-0614">Plasmid</keyword>
<proteinExistence type="inferred from homology"/>